<dbReference type="GO" id="GO:0016301">
    <property type="term" value="F:kinase activity"/>
    <property type="evidence" value="ECO:0007669"/>
    <property type="project" value="UniProtKB-KW"/>
</dbReference>
<dbReference type="PROSITE" id="PS00584">
    <property type="entry name" value="PFKB_KINASES_2"/>
    <property type="match status" value="1"/>
</dbReference>
<dbReference type="SUPFAM" id="SSF53613">
    <property type="entry name" value="Ribokinase-like"/>
    <property type="match status" value="1"/>
</dbReference>
<dbReference type="HOGENOM" id="CLU_027634_2_2_2"/>
<evidence type="ECO:0000256" key="3">
    <source>
        <dbReference type="ARBA" id="ARBA00022777"/>
    </source>
</evidence>
<name>Q8TX59_METKA</name>
<dbReference type="EMBL" id="AE009439">
    <property type="protein sequence ID" value="AAM02030.1"/>
    <property type="molecule type" value="Genomic_DNA"/>
</dbReference>
<proteinExistence type="inferred from homology"/>
<protein>
    <submittedName>
        <fullName evidence="6">Sugar kinase of the ribokinase family</fullName>
    </submittedName>
</protein>
<feature type="domain" description="Carbohydrate kinase PfkB" evidence="5">
    <location>
        <begin position="7"/>
        <end position="291"/>
    </location>
</feature>
<evidence type="ECO:0000313" key="7">
    <source>
        <dbReference type="Proteomes" id="UP000001826"/>
    </source>
</evidence>
<dbReference type="InterPro" id="IPR011611">
    <property type="entry name" value="PfkB_dom"/>
</dbReference>
<dbReference type="PRINTS" id="PR00990">
    <property type="entry name" value="RIBOKINASE"/>
</dbReference>
<organism evidence="6 7">
    <name type="scientific">Methanopyrus kandleri (strain AV19 / DSM 6324 / JCM 9639 / NBRC 100938)</name>
    <dbReference type="NCBI Taxonomy" id="190192"/>
    <lineage>
        <taxon>Archaea</taxon>
        <taxon>Methanobacteriati</taxon>
        <taxon>Methanobacteriota</taxon>
        <taxon>Methanomada group</taxon>
        <taxon>Methanopyri</taxon>
        <taxon>Methanopyrales</taxon>
        <taxon>Methanopyraceae</taxon>
        <taxon>Methanopyrus</taxon>
    </lineage>
</organism>
<dbReference type="FunCoup" id="Q8TX59">
    <property type="interactions" value="89"/>
</dbReference>
<keyword evidence="3 4" id="KW-0418">Kinase</keyword>
<dbReference type="Proteomes" id="UP000001826">
    <property type="component" value="Chromosome"/>
</dbReference>
<dbReference type="CDD" id="cd01942">
    <property type="entry name" value="ribokinase_group_A"/>
    <property type="match status" value="1"/>
</dbReference>
<evidence type="ECO:0000313" key="6">
    <source>
        <dbReference type="EMBL" id="AAM02030.1"/>
    </source>
</evidence>
<sequence length="297" mass="32341">MLDVVGLGALNVDELLYIPRMPERDDSVPVERRVRRGGGSAANTICWLAHLGREVGFVGKVGSDDAGDLLLREFEEYGVDTSRVVRGDGHSGTAFCLVSGDDRRILVDPGVNDELRPDEVDLDYIRKARVLHTSSFIGLRSETSLETLKRTMKAVADELMVTFSPATMVLRGWSYLEPYFEAADVVFLNETEAVHLTGDIEETLNRLAELVEVTIVTRGSDPAIVQEGTEISEVAPEPVPEEDIVDPTGAGDAFAAGFIEGILRGEPADRCCERGHAVAAECLRIEGCRPPTEGRSE</sequence>
<dbReference type="InterPro" id="IPR002139">
    <property type="entry name" value="Ribo/fructo_kinase"/>
</dbReference>
<dbReference type="InterPro" id="IPR002173">
    <property type="entry name" value="Carboh/pur_kinase_PfkB_CS"/>
</dbReference>
<dbReference type="InterPro" id="IPR052700">
    <property type="entry name" value="Carb_kinase_PfkB-like"/>
</dbReference>
<dbReference type="Gene3D" id="3.40.1190.20">
    <property type="match status" value="1"/>
</dbReference>
<dbReference type="PANTHER" id="PTHR43320:SF3">
    <property type="entry name" value="CARBOHYDRATE KINASE PFKB DOMAIN-CONTAINING PROTEIN"/>
    <property type="match status" value="1"/>
</dbReference>
<gene>
    <name evidence="6" type="ordered locus">MK0817</name>
</gene>
<comment type="similarity">
    <text evidence="1 4">Belongs to the carbohydrate kinase PfkB family.</text>
</comment>
<evidence type="ECO:0000256" key="4">
    <source>
        <dbReference type="RuleBase" id="RU003704"/>
    </source>
</evidence>
<dbReference type="PANTHER" id="PTHR43320">
    <property type="entry name" value="SUGAR KINASE"/>
    <property type="match status" value="1"/>
</dbReference>
<dbReference type="STRING" id="190192.MK0817"/>
<dbReference type="InParanoid" id="Q8TX59"/>
<evidence type="ECO:0000259" key="5">
    <source>
        <dbReference type="Pfam" id="PF00294"/>
    </source>
</evidence>
<evidence type="ECO:0000256" key="1">
    <source>
        <dbReference type="ARBA" id="ARBA00010688"/>
    </source>
</evidence>
<dbReference type="KEGG" id="mka:MK0817"/>
<dbReference type="PaxDb" id="190192-MK0817"/>
<keyword evidence="7" id="KW-1185">Reference proteome</keyword>
<dbReference type="InterPro" id="IPR029056">
    <property type="entry name" value="Ribokinase-like"/>
</dbReference>
<evidence type="ECO:0000256" key="2">
    <source>
        <dbReference type="ARBA" id="ARBA00022679"/>
    </source>
</evidence>
<accession>Q8TX59</accession>
<dbReference type="Pfam" id="PF00294">
    <property type="entry name" value="PfkB"/>
    <property type="match status" value="1"/>
</dbReference>
<keyword evidence="2 4" id="KW-0808">Transferase</keyword>
<dbReference type="EnsemblBacteria" id="AAM02030">
    <property type="protein sequence ID" value="AAM02030"/>
    <property type="gene ID" value="MK0817"/>
</dbReference>
<dbReference type="AlphaFoldDB" id="Q8TX59"/>
<reference evidence="6 7" key="1">
    <citation type="journal article" date="2002" name="Proc. Natl. Acad. Sci. U.S.A.">
        <title>The complete genome of hyperthermophile Methanopyrus kandleri AV19 and monophyly of archaeal methanogens.</title>
        <authorList>
            <person name="Slesarev A.I."/>
            <person name="Mezhevaya K.V."/>
            <person name="Makarova K.S."/>
            <person name="Polushin N.N."/>
            <person name="Shcherbinina O.V."/>
            <person name="Shakhova V.V."/>
            <person name="Belova G.I."/>
            <person name="Aravind L."/>
            <person name="Natale D.A."/>
            <person name="Rogozin I.B."/>
            <person name="Tatusov R.L."/>
            <person name="Wolf Y.I."/>
            <person name="Stetter K.O."/>
            <person name="Malykh A.G."/>
            <person name="Koonin E.V."/>
            <person name="Kozyavkin S.A."/>
        </authorList>
    </citation>
    <scope>NUCLEOTIDE SEQUENCE [LARGE SCALE GENOMIC DNA]</scope>
    <source>
        <strain evidence="7">AV19 / DSM 6324 / JCM 9639 / NBRC 100938</strain>
    </source>
</reference>